<comment type="caution">
    <text evidence="2">The sequence shown here is derived from an EMBL/GenBank/DDBJ whole genome shotgun (WGS) entry which is preliminary data.</text>
</comment>
<evidence type="ECO:0000313" key="3">
    <source>
        <dbReference type="Proteomes" id="UP001152622"/>
    </source>
</evidence>
<evidence type="ECO:0000256" key="1">
    <source>
        <dbReference type="SAM" id="SignalP"/>
    </source>
</evidence>
<evidence type="ECO:0000313" key="2">
    <source>
        <dbReference type="EMBL" id="KAJ8368757.1"/>
    </source>
</evidence>
<keyword evidence="3" id="KW-1185">Reference proteome</keyword>
<feature type="signal peptide" evidence="1">
    <location>
        <begin position="1"/>
        <end position="22"/>
    </location>
</feature>
<reference evidence="2" key="1">
    <citation type="journal article" date="2023" name="Science">
        <title>Genome structures resolve the early diversification of teleost fishes.</title>
        <authorList>
            <person name="Parey E."/>
            <person name="Louis A."/>
            <person name="Montfort J."/>
            <person name="Bouchez O."/>
            <person name="Roques C."/>
            <person name="Iampietro C."/>
            <person name="Lluch J."/>
            <person name="Castinel A."/>
            <person name="Donnadieu C."/>
            <person name="Desvignes T."/>
            <person name="Floi Bucao C."/>
            <person name="Jouanno E."/>
            <person name="Wen M."/>
            <person name="Mejri S."/>
            <person name="Dirks R."/>
            <person name="Jansen H."/>
            <person name="Henkel C."/>
            <person name="Chen W.J."/>
            <person name="Zahm M."/>
            <person name="Cabau C."/>
            <person name="Klopp C."/>
            <person name="Thompson A.W."/>
            <person name="Robinson-Rechavi M."/>
            <person name="Braasch I."/>
            <person name="Lecointre G."/>
            <person name="Bobe J."/>
            <person name="Postlethwait J.H."/>
            <person name="Berthelot C."/>
            <person name="Roest Crollius H."/>
            <person name="Guiguen Y."/>
        </authorList>
    </citation>
    <scope>NUCLEOTIDE SEQUENCE</scope>
    <source>
        <strain evidence="2">WJC10195</strain>
    </source>
</reference>
<keyword evidence="1" id="KW-0732">Signal</keyword>
<accession>A0A9Q1FW93</accession>
<dbReference type="Proteomes" id="UP001152622">
    <property type="component" value="Chromosome 3"/>
</dbReference>
<dbReference type="EMBL" id="JAINUF010000003">
    <property type="protein sequence ID" value="KAJ8368757.1"/>
    <property type="molecule type" value="Genomic_DNA"/>
</dbReference>
<gene>
    <name evidence="2" type="ORF">SKAU_G00087850</name>
</gene>
<protein>
    <recommendedName>
        <fullName evidence="4">Secreted protein</fullName>
    </recommendedName>
</protein>
<sequence>MPYTCIISVKRLTLILVPGVCSHLFLSGASHTVYGSPAASAMEPARGPRACSRPFLTLVGRTCPELRTGLVRVQPPPGSVRAVPFPSCLQSAWLMARHSPPVWFLTCPAPAGPGRPYPPSS</sequence>
<evidence type="ECO:0008006" key="4">
    <source>
        <dbReference type="Google" id="ProtNLM"/>
    </source>
</evidence>
<organism evidence="2 3">
    <name type="scientific">Synaphobranchus kaupii</name>
    <name type="common">Kaup's arrowtooth eel</name>
    <dbReference type="NCBI Taxonomy" id="118154"/>
    <lineage>
        <taxon>Eukaryota</taxon>
        <taxon>Metazoa</taxon>
        <taxon>Chordata</taxon>
        <taxon>Craniata</taxon>
        <taxon>Vertebrata</taxon>
        <taxon>Euteleostomi</taxon>
        <taxon>Actinopterygii</taxon>
        <taxon>Neopterygii</taxon>
        <taxon>Teleostei</taxon>
        <taxon>Anguilliformes</taxon>
        <taxon>Synaphobranchidae</taxon>
        <taxon>Synaphobranchus</taxon>
    </lineage>
</organism>
<dbReference type="AlphaFoldDB" id="A0A9Q1FW93"/>
<name>A0A9Q1FW93_SYNKA</name>
<proteinExistence type="predicted"/>
<feature type="chain" id="PRO_5040270272" description="Secreted protein" evidence="1">
    <location>
        <begin position="23"/>
        <end position="121"/>
    </location>
</feature>